<protein>
    <submittedName>
        <fullName evidence="12">Calmodulin</fullName>
    </submittedName>
</protein>
<accession>A0AAD8I692</accession>
<feature type="signal peptide" evidence="10">
    <location>
        <begin position="1"/>
        <end position="19"/>
    </location>
</feature>
<reference evidence="12" key="2">
    <citation type="submission" date="2023-05" db="EMBL/GenBank/DDBJ databases">
        <authorList>
            <person name="Schelkunov M.I."/>
        </authorList>
    </citation>
    <scope>NUCLEOTIDE SEQUENCE</scope>
    <source>
        <strain evidence="12">Hsosn_3</strain>
        <tissue evidence="12">Leaf</tissue>
    </source>
</reference>
<dbReference type="Proteomes" id="UP001237642">
    <property type="component" value="Unassembled WGS sequence"/>
</dbReference>
<evidence type="ECO:0000259" key="11">
    <source>
        <dbReference type="PROSITE" id="PS50222"/>
    </source>
</evidence>
<reference evidence="12" key="1">
    <citation type="submission" date="2023-02" db="EMBL/GenBank/DDBJ databases">
        <title>Genome of toxic invasive species Heracleum sosnowskyi carries increased number of genes despite the absence of recent whole-genome duplications.</title>
        <authorList>
            <person name="Schelkunov M."/>
            <person name="Shtratnikova V."/>
            <person name="Makarenko M."/>
            <person name="Klepikova A."/>
            <person name="Omelchenko D."/>
            <person name="Novikova G."/>
            <person name="Obukhova E."/>
            <person name="Bogdanov V."/>
            <person name="Penin A."/>
            <person name="Logacheva M."/>
        </authorList>
    </citation>
    <scope>NUCLEOTIDE SEQUENCE</scope>
    <source>
        <strain evidence="12">Hsosn_3</strain>
        <tissue evidence="12">Leaf</tissue>
    </source>
</reference>
<dbReference type="InterPro" id="IPR004713">
    <property type="entry name" value="CaH_exchang"/>
</dbReference>
<keyword evidence="2" id="KW-0813">Transport</keyword>
<dbReference type="InterPro" id="IPR002048">
    <property type="entry name" value="EF_hand_dom"/>
</dbReference>
<dbReference type="PROSITE" id="PS00018">
    <property type="entry name" value="EF_HAND_1"/>
    <property type="match status" value="4"/>
</dbReference>
<evidence type="ECO:0000256" key="2">
    <source>
        <dbReference type="ARBA" id="ARBA00022448"/>
    </source>
</evidence>
<dbReference type="GO" id="GO:0012505">
    <property type="term" value="C:endomembrane system"/>
    <property type="evidence" value="ECO:0007669"/>
    <property type="project" value="UniProtKB-SubCell"/>
</dbReference>
<keyword evidence="3" id="KW-0050">Antiport</keyword>
<gene>
    <name evidence="12" type="ORF">POM88_025387</name>
</gene>
<feature type="transmembrane region" description="Helical" evidence="9">
    <location>
        <begin position="246"/>
        <end position="267"/>
    </location>
</feature>
<dbReference type="GO" id="GO:0015369">
    <property type="term" value="F:calcium:proton antiporter activity"/>
    <property type="evidence" value="ECO:0007669"/>
    <property type="project" value="TreeGrafter"/>
</dbReference>
<dbReference type="CDD" id="cd00051">
    <property type="entry name" value="EFh"/>
    <property type="match status" value="1"/>
</dbReference>
<dbReference type="SUPFAM" id="SSF47473">
    <property type="entry name" value="EF-hand"/>
    <property type="match status" value="1"/>
</dbReference>
<feature type="transmembrane region" description="Helical" evidence="9">
    <location>
        <begin position="150"/>
        <end position="173"/>
    </location>
</feature>
<evidence type="ECO:0000256" key="7">
    <source>
        <dbReference type="ARBA" id="ARBA00023065"/>
    </source>
</evidence>
<dbReference type="EMBL" id="JAUIZM010000006">
    <property type="protein sequence ID" value="KAK1378643.1"/>
    <property type="molecule type" value="Genomic_DNA"/>
</dbReference>
<evidence type="ECO:0000313" key="13">
    <source>
        <dbReference type="Proteomes" id="UP001237642"/>
    </source>
</evidence>
<evidence type="ECO:0000256" key="6">
    <source>
        <dbReference type="ARBA" id="ARBA00022989"/>
    </source>
</evidence>
<evidence type="ECO:0000256" key="9">
    <source>
        <dbReference type="SAM" id="Phobius"/>
    </source>
</evidence>
<dbReference type="InterPro" id="IPR004837">
    <property type="entry name" value="NaCa_Exmemb"/>
</dbReference>
<feature type="transmembrane region" description="Helical" evidence="9">
    <location>
        <begin position="579"/>
        <end position="598"/>
    </location>
</feature>
<feature type="domain" description="EF-hand" evidence="11">
    <location>
        <begin position="453"/>
        <end position="488"/>
    </location>
</feature>
<keyword evidence="13" id="KW-1185">Reference proteome</keyword>
<dbReference type="Pfam" id="PF13499">
    <property type="entry name" value="EF-hand_7"/>
    <property type="match status" value="2"/>
</dbReference>
<keyword evidence="6 9" id="KW-1133">Transmembrane helix</keyword>
<dbReference type="GO" id="GO:0005509">
    <property type="term" value="F:calcium ion binding"/>
    <property type="evidence" value="ECO:0007669"/>
    <property type="project" value="InterPro"/>
</dbReference>
<feature type="transmembrane region" description="Helical" evidence="9">
    <location>
        <begin position="219"/>
        <end position="240"/>
    </location>
</feature>
<evidence type="ECO:0000256" key="4">
    <source>
        <dbReference type="ARBA" id="ARBA00022692"/>
    </source>
</evidence>
<evidence type="ECO:0000256" key="1">
    <source>
        <dbReference type="ARBA" id="ARBA00004127"/>
    </source>
</evidence>
<sequence>MASLPYLFLFTLVLVGVESRVLEQKFSDQLISDGHDHVTQSSTSILTLHNLSLPSSSSLRSSDACLHVYGFFPCADNIGGYIFQMIVYQYMLMLGEKLLTRGSNNIFNILGTGIFGASLFRVLMVLPGLVMVIVSGVFADSGNAEQQVSLGVAVYTGTTVLYLTLLWGMCVIFGRTESHEKNVGYLPGTGASTSKPFPKRGTLSFLTDSAVTMDKKTKYTAGIMLLSLAPFVILQLANIFNSLHGSRVVILIAFIVSALSLLSYFLYQVLDPWIQERSLEYFKYQNLLTEFLNHAEKCGKAKLINENGEPNIALIKRLFAESDKDRSQHLTTDELEALIRQMESGNLEVDNAYAVNVILEVFDRNKDGKISENEFVEGCMKWIDESKELAQKDDSKWGKSLNKRKKTLQVVQPLLNKKKEELAQIEHLMARILKKIQSEAIDAGCLLNDDGKPDLDRINSLFDKYDSDKNKVISQPELRSLIQTVKFGDKWITNHDMVVDKVMKDFDDDGDQLITSEEFVRGVTRWLNKATHETKCTDAKRSVEEYDKILWKEVDSMVYEEQVGQKTYKLMLTWGFNKALLQLILGFMMLTYLASPLSLSTRQFSNAVGIPSFFISFVVIPISMQARKAIAAIFPAAQKNKRTASLTFSELYGNVVMNNIMGMTTLLAIVYVKDLRWDYSAEVLIMLVVCAVIGLLAVLSSTYPLWTCLLAFSLYPFSLVLFYVLQSFWGWK</sequence>
<feature type="transmembrane region" description="Helical" evidence="9">
    <location>
        <begin position="705"/>
        <end position="725"/>
    </location>
</feature>
<name>A0AAD8I692_9APIA</name>
<dbReference type="Gene3D" id="1.10.238.10">
    <property type="entry name" value="EF-hand"/>
    <property type="match status" value="2"/>
</dbReference>
<comment type="caution">
    <text evidence="12">The sequence shown here is derived from an EMBL/GenBank/DDBJ whole genome shotgun (WGS) entry which is preliminary data.</text>
</comment>
<dbReference type="SMART" id="SM00054">
    <property type="entry name" value="EFh"/>
    <property type="match status" value="4"/>
</dbReference>
<keyword evidence="8 9" id="KW-0472">Membrane</keyword>
<keyword evidence="4 9" id="KW-0812">Transmembrane</keyword>
<evidence type="ECO:0000256" key="10">
    <source>
        <dbReference type="SAM" id="SignalP"/>
    </source>
</evidence>
<feature type="domain" description="EF-hand" evidence="11">
    <location>
        <begin position="358"/>
        <end position="385"/>
    </location>
</feature>
<feature type="transmembrane region" description="Helical" evidence="9">
    <location>
        <begin position="604"/>
        <end position="624"/>
    </location>
</feature>
<feature type="chain" id="PRO_5042201471" evidence="10">
    <location>
        <begin position="20"/>
        <end position="732"/>
    </location>
</feature>
<dbReference type="Pfam" id="PF01699">
    <property type="entry name" value="Na_Ca_ex"/>
    <property type="match status" value="1"/>
</dbReference>
<dbReference type="AlphaFoldDB" id="A0AAD8I692"/>
<feature type="domain" description="EF-hand" evidence="11">
    <location>
        <begin position="310"/>
        <end position="345"/>
    </location>
</feature>
<dbReference type="InterPro" id="IPR018247">
    <property type="entry name" value="EF_Hand_1_Ca_BS"/>
</dbReference>
<feature type="transmembrane region" description="Helical" evidence="9">
    <location>
        <begin position="679"/>
        <end position="698"/>
    </location>
</feature>
<dbReference type="GO" id="GO:0006874">
    <property type="term" value="P:intracellular calcium ion homeostasis"/>
    <property type="evidence" value="ECO:0007669"/>
    <property type="project" value="TreeGrafter"/>
</dbReference>
<keyword evidence="7" id="KW-0406">Ion transport</keyword>
<evidence type="ECO:0000256" key="5">
    <source>
        <dbReference type="ARBA" id="ARBA00022837"/>
    </source>
</evidence>
<feature type="transmembrane region" description="Helical" evidence="9">
    <location>
        <begin position="651"/>
        <end position="673"/>
    </location>
</feature>
<evidence type="ECO:0000313" key="12">
    <source>
        <dbReference type="EMBL" id="KAK1378643.1"/>
    </source>
</evidence>
<organism evidence="12 13">
    <name type="scientific">Heracleum sosnowskyi</name>
    <dbReference type="NCBI Taxonomy" id="360622"/>
    <lineage>
        <taxon>Eukaryota</taxon>
        <taxon>Viridiplantae</taxon>
        <taxon>Streptophyta</taxon>
        <taxon>Embryophyta</taxon>
        <taxon>Tracheophyta</taxon>
        <taxon>Spermatophyta</taxon>
        <taxon>Magnoliopsida</taxon>
        <taxon>eudicotyledons</taxon>
        <taxon>Gunneridae</taxon>
        <taxon>Pentapetalae</taxon>
        <taxon>asterids</taxon>
        <taxon>campanulids</taxon>
        <taxon>Apiales</taxon>
        <taxon>Apiaceae</taxon>
        <taxon>Apioideae</taxon>
        <taxon>apioid superclade</taxon>
        <taxon>Tordylieae</taxon>
        <taxon>Tordyliinae</taxon>
        <taxon>Heracleum</taxon>
    </lineage>
</organism>
<feature type="transmembrane region" description="Helical" evidence="9">
    <location>
        <begin position="107"/>
        <end position="138"/>
    </location>
</feature>
<keyword evidence="5" id="KW-0106">Calcium</keyword>
<keyword evidence="10" id="KW-0732">Signal</keyword>
<dbReference type="PROSITE" id="PS50222">
    <property type="entry name" value="EF_HAND_2"/>
    <property type="match status" value="4"/>
</dbReference>
<dbReference type="InterPro" id="IPR011992">
    <property type="entry name" value="EF-hand-dom_pair"/>
</dbReference>
<dbReference type="PANTHER" id="PTHR31503">
    <property type="entry name" value="VACUOLAR CALCIUM ION TRANSPORTER"/>
    <property type="match status" value="1"/>
</dbReference>
<comment type="subcellular location">
    <subcellularLocation>
        <location evidence="1">Endomembrane system</location>
        <topology evidence="1">Multi-pass membrane protein</topology>
    </subcellularLocation>
</comment>
<evidence type="ECO:0000256" key="8">
    <source>
        <dbReference type="ARBA" id="ARBA00023136"/>
    </source>
</evidence>
<feature type="domain" description="EF-hand" evidence="11">
    <location>
        <begin position="494"/>
        <end position="529"/>
    </location>
</feature>
<dbReference type="PANTHER" id="PTHR31503:SF85">
    <property type="entry name" value="CALCIUM-BINDING EF-HAND FAMILY PROTEIN"/>
    <property type="match status" value="1"/>
</dbReference>
<dbReference type="GO" id="GO:0016020">
    <property type="term" value="C:membrane"/>
    <property type="evidence" value="ECO:0007669"/>
    <property type="project" value="InterPro"/>
</dbReference>
<proteinExistence type="predicted"/>
<evidence type="ECO:0000256" key="3">
    <source>
        <dbReference type="ARBA" id="ARBA00022449"/>
    </source>
</evidence>